<accession>A0ABR2J246</accession>
<name>A0ABR2J246_9EUKA</name>
<evidence type="ECO:0000313" key="2">
    <source>
        <dbReference type="Proteomes" id="UP001470230"/>
    </source>
</evidence>
<protein>
    <submittedName>
        <fullName evidence="1">Uncharacterized protein</fullName>
    </submittedName>
</protein>
<keyword evidence="2" id="KW-1185">Reference proteome</keyword>
<proteinExistence type="predicted"/>
<comment type="caution">
    <text evidence="1">The sequence shown here is derived from an EMBL/GenBank/DDBJ whole genome shotgun (WGS) entry which is preliminary data.</text>
</comment>
<dbReference type="EMBL" id="JAPFFF010000013">
    <property type="protein sequence ID" value="KAK8871966.1"/>
    <property type="molecule type" value="Genomic_DNA"/>
</dbReference>
<organism evidence="1 2">
    <name type="scientific">Tritrichomonas musculus</name>
    <dbReference type="NCBI Taxonomy" id="1915356"/>
    <lineage>
        <taxon>Eukaryota</taxon>
        <taxon>Metamonada</taxon>
        <taxon>Parabasalia</taxon>
        <taxon>Tritrichomonadida</taxon>
        <taxon>Tritrichomonadidae</taxon>
        <taxon>Tritrichomonas</taxon>
    </lineage>
</organism>
<reference evidence="1 2" key="1">
    <citation type="submission" date="2024-04" db="EMBL/GenBank/DDBJ databases">
        <title>Tritrichomonas musculus Genome.</title>
        <authorList>
            <person name="Alves-Ferreira E."/>
            <person name="Grigg M."/>
            <person name="Lorenzi H."/>
            <person name="Galac M."/>
        </authorList>
    </citation>
    <scope>NUCLEOTIDE SEQUENCE [LARGE SCALE GENOMIC DNA]</scope>
    <source>
        <strain evidence="1 2">EAF2021</strain>
    </source>
</reference>
<gene>
    <name evidence="1" type="ORF">M9Y10_007715</name>
</gene>
<sequence>MSLKWVVKDTLNRFRNSPKTALKQWFRYLRRVMSLLAHSESSYGAREISSFVTISARWRVIGGEIMSVSRRLVGEIVSMIPTFYSKPNDFKGKTGMKELMGVALWLKQDVKRMSSIISPQGAQRLVDRQIDQIKIANGTNFVT</sequence>
<dbReference type="Proteomes" id="UP001470230">
    <property type="component" value="Unassembled WGS sequence"/>
</dbReference>
<evidence type="ECO:0000313" key="1">
    <source>
        <dbReference type="EMBL" id="KAK8871966.1"/>
    </source>
</evidence>